<dbReference type="InterPro" id="IPR019920">
    <property type="entry name" value="F420-binding_dom_put"/>
</dbReference>
<protein>
    <submittedName>
        <fullName evidence="3">Pyridoxamine 5'-phosphate oxidase</fullName>
        <ecNumber evidence="3">1.4.3.5</ecNumber>
    </submittedName>
</protein>
<gene>
    <name evidence="3" type="ORF">AVDCRST_MAG59-2071</name>
</gene>
<reference evidence="3" key="1">
    <citation type="submission" date="2020-02" db="EMBL/GenBank/DDBJ databases">
        <authorList>
            <person name="Meier V. D."/>
        </authorList>
    </citation>
    <scope>NUCLEOTIDE SEQUENCE</scope>
    <source>
        <strain evidence="3">AVDCRST_MAG59</strain>
    </source>
</reference>
<dbReference type="InterPro" id="IPR012349">
    <property type="entry name" value="Split_barrel_FMN-bd"/>
</dbReference>
<dbReference type="AlphaFoldDB" id="A0A6J4UM95"/>
<dbReference type="InterPro" id="IPR052019">
    <property type="entry name" value="F420H2_bilvrd_red/Heme_oxyg"/>
</dbReference>
<dbReference type="GO" id="GO:0005829">
    <property type="term" value="C:cytosol"/>
    <property type="evidence" value="ECO:0007669"/>
    <property type="project" value="TreeGrafter"/>
</dbReference>
<dbReference type="Gene3D" id="2.30.110.10">
    <property type="entry name" value="Electron Transport, Fmn-binding Protein, Chain A"/>
    <property type="match status" value="1"/>
</dbReference>
<accession>A0A6J4UM95</accession>
<dbReference type="GO" id="GO:0004733">
    <property type="term" value="F:pyridoxamine phosphate oxidase activity"/>
    <property type="evidence" value="ECO:0007669"/>
    <property type="project" value="UniProtKB-EC"/>
</dbReference>
<keyword evidence="1 3" id="KW-0560">Oxidoreductase</keyword>
<dbReference type="EC" id="1.4.3.5" evidence="3"/>
<evidence type="ECO:0000256" key="1">
    <source>
        <dbReference type="ARBA" id="ARBA00023002"/>
    </source>
</evidence>
<feature type="domain" description="Pyridoxamine 5'-phosphate oxidase N-terminal" evidence="2">
    <location>
        <begin position="7"/>
        <end position="106"/>
    </location>
</feature>
<dbReference type="GO" id="GO:0070967">
    <property type="term" value="F:coenzyme F420 binding"/>
    <property type="evidence" value="ECO:0007669"/>
    <property type="project" value="TreeGrafter"/>
</dbReference>
<dbReference type="Pfam" id="PF01243">
    <property type="entry name" value="PNPOx_N"/>
    <property type="match status" value="1"/>
</dbReference>
<dbReference type="NCBIfam" id="TIGR03618">
    <property type="entry name" value="Rv1155_F420"/>
    <property type="match status" value="1"/>
</dbReference>
<name>A0A6J4UM95_9BACT</name>
<dbReference type="PANTHER" id="PTHR35176">
    <property type="entry name" value="HEME OXYGENASE HI_0854-RELATED"/>
    <property type="match status" value="1"/>
</dbReference>
<evidence type="ECO:0000313" key="3">
    <source>
        <dbReference type="EMBL" id="CAA9554832.1"/>
    </source>
</evidence>
<dbReference type="InterPro" id="IPR011576">
    <property type="entry name" value="Pyridox_Oxase_N"/>
</dbReference>
<dbReference type="GO" id="GO:0016627">
    <property type="term" value="F:oxidoreductase activity, acting on the CH-CH group of donors"/>
    <property type="evidence" value="ECO:0007669"/>
    <property type="project" value="TreeGrafter"/>
</dbReference>
<proteinExistence type="predicted"/>
<dbReference type="SUPFAM" id="SSF50475">
    <property type="entry name" value="FMN-binding split barrel"/>
    <property type="match status" value="1"/>
</dbReference>
<dbReference type="EMBL" id="CADCWF010000130">
    <property type="protein sequence ID" value="CAA9554832.1"/>
    <property type="molecule type" value="Genomic_DNA"/>
</dbReference>
<organism evidence="3">
    <name type="scientific">uncultured Thermomicrobiales bacterium</name>
    <dbReference type="NCBI Taxonomy" id="1645740"/>
    <lineage>
        <taxon>Bacteria</taxon>
        <taxon>Pseudomonadati</taxon>
        <taxon>Thermomicrobiota</taxon>
        <taxon>Thermomicrobia</taxon>
        <taxon>Thermomicrobiales</taxon>
        <taxon>environmental samples</taxon>
    </lineage>
</organism>
<evidence type="ECO:0000259" key="2">
    <source>
        <dbReference type="Pfam" id="PF01243"/>
    </source>
</evidence>
<dbReference type="PANTHER" id="PTHR35176:SF6">
    <property type="entry name" value="HEME OXYGENASE HI_0854-RELATED"/>
    <property type="match status" value="1"/>
</dbReference>
<sequence length="132" mass="14829">MPRGTVPDRYRDILEGTALGHLATIDPDGRPQVNPVWFISDGERVLLSVKPETNKYRNMRGNPSVAMSCSDPGRPDRYLEVRGTVVEFELFDNLSWVNHLARKYTGADFAHGADGEHRYKVTIRVASWTGQG</sequence>